<dbReference type="PANTHER" id="PTHR12901:SF10">
    <property type="entry name" value="COENZYME Q-BINDING PROTEIN COQ10, MITOCHONDRIAL"/>
    <property type="match status" value="1"/>
</dbReference>
<name>A0A1C3H267_9GAMM</name>
<dbReference type="Proteomes" id="UP000190837">
    <property type="component" value="Unassembled WGS sequence"/>
</dbReference>
<dbReference type="GO" id="GO:0045333">
    <property type="term" value="P:cellular respiration"/>
    <property type="evidence" value="ECO:0007669"/>
    <property type="project" value="InterPro"/>
</dbReference>
<evidence type="ECO:0000259" key="3">
    <source>
        <dbReference type="Pfam" id="PF03364"/>
    </source>
</evidence>
<accession>A0A1C3H267</accession>
<keyword evidence="2" id="KW-1277">Toxin-antitoxin system</keyword>
<proteinExistence type="inferred from homology"/>
<comment type="similarity">
    <text evidence="1">Belongs to the ribosome association toxin RatA family.</text>
</comment>
<dbReference type="SUPFAM" id="SSF55961">
    <property type="entry name" value="Bet v1-like"/>
    <property type="match status" value="1"/>
</dbReference>
<dbReference type="CDD" id="cd07813">
    <property type="entry name" value="COQ10p_like"/>
    <property type="match status" value="1"/>
</dbReference>
<dbReference type="Gene3D" id="3.30.530.20">
    <property type="match status" value="1"/>
</dbReference>
<dbReference type="GO" id="GO:0048039">
    <property type="term" value="F:ubiquinone binding"/>
    <property type="evidence" value="ECO:0007669"/>
    <property type="project" value="InterPro"/>
</dbReference>
<gene>
    <name evidence="4" type="ORF">CHUV0807_0282</name>
</gene>
<sequence length="143" mass="16409">MPQIRKSKKLPWTPSQMFDLVADVEQYPQFLPWCANGKLVSRNEHELVGTITAQKGAFHKSFTTRNRFDYPHWMDIALVEGPFRHLRGRWEFVATDDGGCEVRYSMDFEVPFLLAPILGGLMNHMSNTMVDAFARRAAQVYGA</sequence>
<feature type="domain" description="Coenzyme Q-binding protein COQ10 START" evidence="3">
    <location>
        <begin position="12"/>
        <end position="133"/>
    </location>
</feature>
<dbReference type="RefSeq" id="WP_079539087.1">
    <property type="nucleotide sequence ID" value="NZ_CP171111.1"/>
</dbReference>
<evidence type="ECO:0000313" key="5">
    <source>
        <dbReference type="Proteomes" id="UP000190837"/>
    </source>
</evidence>
<evidence type="ECO:0000256" key="1">
    <source>
        <dbReference type="ARBA" id="ARBA00008918"/>
    </source>
</evidence>
<protein>
    <submittedName>
        <fullName evidence="4">Putative oligoketide cyclase/lipid transport protein, similarity with yeast ubiquinone-binding protein YOL008W</fullName>
    </submittedName>
</protein>
<organism evidence="4 5">
    <name type="scientific">Cardiobacterium hominis</name>
    <dbReference type="NCBI Taxonomy" id="2718"/>
    <lineage>
        <taxon>Bacteria</taxon>
        <taxon>Pseudomonadati</taxon>
        <taxon>Pseudomonadota</taxon>
        <taxon>Gammaproteobacteria</taxon>
        <taxon>Cardiobacteriales</taxon>
        <taxon>Cardiobacteriaceae</taxon>
        <taxon>Cardiobacterium</taxon>
    </lineage>
</organism>
<dbReference type="PANTHER" id="PTHR12901">
    <property type="entry name" value="SPERM PROTEIN HOMOLOG"/>
    <property type="match status" value="1"/>
</dbReference>
<evidence type="ECO:0000256" key="2">
    <source>
        <dbReference type="ARBA" id="ARBA00022649"/>
    </source>
</evidence>
<dbReference type="EMBL" id="FKLO01000016">
    <property type="protein sequence ID" value="SAM57402.1"/>
    <property type="molecule type" value="Genomic_DNA"/>
</dbReference>
<evidence type="ECO:0000313" key="4">
    <source>
        <dbReference type="EMBL" id="SAM57402.1"/>
    </source>
</evidence>
<reference evidence="5" key="1">
    <citation type="submission" date="2016-04" db="EMBL/GenBank/DDBJ databases">
        <authorList>
            <person name="Tagini F."/>
        </authorList>
    </citation>
    <scope>NUCLEOTIDE SEQUENCE [LARGE SCALE GENOMIC DNA]</scope>
    <source>
        <strain evidence="5">CHUV0807</strain>
    </source>
</reference>
<dbReference type="InterPro" id="IPR005031">
    <property type="entry name" value="COQ10_START"/>
</dbReference>
<dbReference type="Pfam" id="PF03364">
    <property type="entry name" value="Polyketide_cyc"/>
    <property type="match status" value="1"/>
</dbReference>
<dbReference type="AlphaFoldDB" id="A0A1C3H267"/>
<dbReference type="InterPro" id="IPR044996">
    <property type="entry name" value="COQ10-like"/>
</dbReference>
<keyword evidence="4" id="KW-0830">Ubiquinone</keyword>
<dbReference type="InterPro" id="IPR023393">
    <property type="entry name" value="START-like_dom_sf"/>
</dbReference>